<evidence type="ECO:0000313" key="8">
    <source>
        <dbReference type="Proteomes" id="UP000578531"/>
    </source>
</evidence>
<keyword evidence="3 6" id="KW-0812">Transmembrane</keyword>
<evidence type="ECO:0000313" key="7">
    <source>
        <dbReference type="EMBL" id="KAF6235380.1"/>
    </source>
</evidence>
<evidence type="ECO:0000256" key="2">
    <source>
        <dbReference type="ARBA" id="ARBA00007262"/>
    </source>
</evidence>
<keyword evidence="5 6" id="KW-0472">Membrane</keyword>
<proteinExistence type="inferred from homology"/>
<accession>A0A8H6L4K4</accession>
<dbReference type="GeneID" id="59288237"/>
<comment type="similarity">
    <text evidence="2">Belongs to the IFI6/IFI27 family.</text>
</comment>
<feature type="transmembrane region" description="Helical" evidence="6">
    <location>
        <begin position="114"/>
        <end position="132"/>
    </location>
</feature>
<evidence type="ECO:0000256" key="5">
    <source>
        <dbReference type="ARBA" id="ARBA00023136"/>
    </source>
</evidence>
<reference evidence="7 8" key="1">
    <citation type="journal article" date="2020" name="Genomics">
        <title>Complete, high-quality genomes from long-read metagenomic sequencing of two wolf lichen thalli reveals enigmatic genome architecture.</title>
        <authorList>
            <person name="McKenzie S.K."/>
            <person name="Walston R.F."/>
            <person name="Allen J.L."/>
        </authorList>
    </citation>
    <scope>NUCLEOTIDE SEQUENCE [LARGE SCALE GENOMIC DNA]</scope>
    <source>
        <strain evidence="7">WasteWater2</strain>
    </source>
</reference>
<evidence type="ECO:0000256" key="6">
    <source>
        <dbReference type="SAM" id="Phobius"/>
    </source>
</evidence>
<dbReference type="AlphaFoldDB" id="A0A8H6L4K4"/>
<feature type="transmembrane region" description="Helical" evidence="6">
    <location>
        <begin position="82"/>
        <end position="102"/>
    </location>
</feature>
<evidence type="ECO:0000256" key="3">
    <source>
        <dbReference type="ARBA" id="ARBA00022692"/>
    </source>
</evidence>
<keyword evidence="4 6" id="KW-1133">Transmembrane helix</keyword>
<dbReference type="InterPro" id="IPR038213">
    <property type="entry name" value="IFI6/IFI27-like_sf"/>
</dbReference>
<dbReference type="GO" id="GO:0016020">
    <property type="term" value="C:membrane"/>
    <property type="evidence" value="ECO:0007669"/>
    <property type="project" value="UniProtKB-SubCell"/>
</dbReference>
<protein>
    <submittedName>
        <fullName evidence="7">Uncharacterized protein</fullName>
    </submittedName>
</protein>
<sequence length="352" mass="36983">MTNYVNSLTLSARGNGLVAGGSLPAQALTKLMSHGKRLIGYLKQPRVQKLILAYIASFSVVFAFLMLLGFGPLGVGAGSLAAAFQSAVYGGFVPAGGLFATLTSMGMLGTLAPLFLGVAALFTTAVTVMVWGFRVASMPPFFKLFHQLPMLLAILNLRFLLIHATPTSHASQLSSLSNDLSPRTQPLYSAALTSHPKRAQVTKGTFYRGLWSLALTTATFLAQGPSSSVAPASDVELFAQQILDKVATSIATGATEKTAFGWGLEGISIAFASWIDPVTNVAPGVPWEVVQEFVTRFVLWRAQRGTVLAFSGNIWGPGGQCIKIVLEVAGTTGFAEVASNILDSASEIHGGG</sequence>
<dbReference type="Pfam" id="PF06140">
    <property type="entry name" value="Ifi-6-16"/>
    <property type="match status" value="1"/>
</dbReference>
<name>A0A8H6L4K4_9LECA</name>
<comment type="subcellular location">
    <subcellularLocation>
        <location evidence="1">Membrane</location>
        <topology evidence="1">Multi-pass membrane protein</topology>
    </subcellularLocation>
</comment>
<keyword evidence="8" id="KW-1185">Reference proteome</keyword>
<dbReference type="Proteomes" id="UP000578531">
    <property type="component" value="Unassembled WGS sequence"/>
</dbReference>
<dbReference type="EMBL" id="JACCJC010000025">
    <property type="protein sequence ID" value="KAF6235380.1"/>
    <property type="molecule type" value="Genomic_DNA"/>
</dbReference>
<dbReference type="Gene3D" id="6.10.110.10">
    <property type="match status" value="1"/>
</dbReference>
<organism evidence="7 8">
    <name type="scientific">Letharia columbiana</name>
    <dbReference type="NCBI Taxonomy" id="112416"/>
    <lineage>
        <taxon>Eukaryota</taxon>
        <taxon>Fungi</taxon>
        <taxon>Dikarya</taxon>
        <taxon>Ascomycota</taxon>
        <taxon>Pezizomycotina</taxon>
        <taxon>Lecanoromycetes</taxon>
        <taxon>OSLEUM clade</taxon>
        <taxon>Lecanoromycetidae</taxon>
        <taxon>Lecanorales</taxon>
        <taxon>Lecanorineae</taxon>
        <taxon>Parmeliaceae</taxon>
        <taxon>Letharia</taxon>
    </lineage>
</organism>
<dbReference type="InterPro" id="IPR009311">
    <property type="entry name" value="IFI6/IFI27-like"/>
</dbReference>
<comment type="caution">
    <text evidence="7">The sequence shown here is derived from an EMBL/GenBank/DDBJ whole genome shotgun (WGS) entry which is preliminary data.</text>
</comment>
<evidence type="ECO:0000256" key="4">
    <source>
        <dbReference type="ARBA" id="ARBA00022989"/>
    </source>
</evidence>
<dbReference type="RefSeq" id="XP_037164751.1">
    <property type="nucleotide sequence ID" value="XM_037308485.1"/>
</dbReference>
<gene>
    <name evidence="7" type="ORF">HO173_006576</name>
</gene>
<dbReference type="OrthoDB" id="5396021at2759"/>
<evidence type="ECO:0000256" key="1">
    <source>
        <dbReference type="ARBA" id="ARBA00004141"/>
    </source>
</evidence>
<feature type="transmembrane region" description="Helical" evidence="6">
    <location>
        <begin position="51"/>
        <end position="70"/>
    </location>
</feature>